<feature type="region of interest" description="Disordered" evidence="1">
    <location>
        <begin position="1"/>
        <end position="88"/>
    </location>
</feature>
<comment type="caution">
    <text evidence="2">The sequence shown here is derived from an EMBL/GenBank/DDBJ whole genome shotgun (WGS) entry which is preliminary data.</text>
</comment>
<evidence type="ECO:0000256" key="1">
    <source>
        <dbReference type="SAM" id="MobiDB-lite"/>
    </source>
</evidence>
<reference evidence="2" key="1">
    <citation type="journal article" date="2022" name="bioRxiv">
        <title>Sequencing and chromosome-scale assembly of the giantPleurodeles waltlgenome.</title>
        <authorList>
            <person name="Brown T."/>
            <person name="Elewa A."/>
            <person name="Iarovenko S."/>
            <person name="Subramanian E."/>
            <person name="Araus A.J."/>
            <person name="Petzold A."/>
            <person name="Susuki M."/>
            <person name="Suzuki K.-i.T."/>
            <person name="Hayashi T."/>
            <person name="Toyoda A."/>
            <person name="Oliveira C."/>
            <person name="Osipova E."/>
            <person name="Leigh N.D."/>
            <person name="Simon A."/>
            <person name="Yun M.H."/>
        </authorList>
    </citation>
    <scope>NUCLEOTIDE SEQUENCE</scope>
    <source>
        <strain evidence="2">20211129_DDA</strain>
        <tissue evidence="2">Liver</tissue>
    </source>
</reference>
<organism evidence="2 3">
    <name type="scientific">Pleurodeles waltl</name>
    <name type="common">Iberian ribbed newt</name>
    <dbReference type="NCBI Taxonomy" id="8319"/>
    <lineage>
        <taxon>Eukaryota</taxon>
        <taxon>Metazoa</taxon>
        <taxon>Chordata</taxon>
        <taxon>Craniata</taxon>
        <taxon>Vertebrata</taxon>
        <taxon>Euteleostomi</taxon>
        <taxon>Amphibia</taxon>
        <taxon>Batrachia</taxon>
        <taxon>Caudata</taxon>
        <taxon>Salamandroidea</taxon>
        <taxon>Salamandridae</taxon>
        <taxon>Pleurodelinae</taxon>
        <taxon>Pleurodeles</taxon>
    </lineage>
</organism>
<evidence type="ECO:0000313" key="3">
    <source>
        <dbReference type="Proteomes" id="UP001066276"/>
    </source>
</evidence>
<feature type="compositionally biased region" description="Polar residues" evidence="1">
    <location>
        <begin position="21"/>
        <end position="34"/>
    </location>
</feature>
<sequence length="88" mass="9705">MQAGKYQKSRAGEGGREPGSSDRQTPVDTRQTPGTRVRIEQTPVEKTQGPGRNGSGTRDSMGQTPVDKRQERGQERDRKRGQYGTNTS</sequence>
<protein>
    <submittedName>
        <fullName evidence="2">Uncharacterized protein</fullName>
    </submittedName>
</protein>
<evidence type="ECO:0000313" key="2">
    <source>
        <dbReference type="EMBL" id="KAJ1085292.1"/>
    </source>
</evidence>
<proteinExistence type="predicted"/>
<dbReference type="AlphaFoldDB" id="A0AAV7L4J8"/>
<dbReference type="EMBL" id="JANPWB010000016">
    <property type="protein sequence ID" value="KAJ1085292.1"/>
    <property type="molecule type" value="Genomic_DNA"/>
</dbReference>
<gene>
    <name evidence="2" type="ORF">NDU88_005425</name>
</gene>
<keyword evidence="3" id="KW-1185">Reference proteome</keyword>
<name>A0AAV7L4J8_PLEWA</name>
<feature type="compositionally biased region" description="Basic and acidic residues" evidence="1">
    <location>
        <begin position="66"/>
        <end position="80"/>
    </location>
</feature>
<accession>A0AAV7L4J8</accession>
<feature type="compositionally biased region" description="Basic and acidic residues" evidence="1">
    <location>
        <begin position="10"/>
        <end position="20"/>
    </location>
</feature>
<dbReference type="Proteomes" id="UP001066276">
    <property type="component" value="Chromosome 12"/>
</dbReference>